<dbReference type="RefSeq" id="WP_339114965.1">
    <property type="nucleotide sequence ID" value="NZ_JAYWLC010000003.1"/>
</dbReference>
<dbReference type="InterPro" id="IPR028978">
    <property type="entry name" value="Chorismate_lyase_/UTRA_dom_sf"/>
</dbReference>
<keyword evidence="3" id="KW-0804">Transcription</keyword>
<dbReference type="InterPro" id="IPR050679">
    <property type="entry name" value="Bact_HTH_transcr_reg"/>
</dbReference>
<keyword evidence="2" id="KW-0238">DNA-binding</keyword>
<feature type="domain" description="HTH gntR-type" evidence="4">
    <location>
        <begin position="9"/>
        <end position="77"/>
    </location>
</feature>
<dbReference type="Pfam" id="PF07702">
    <property type="entry name" value="UTRA"/>
    <property type="match status" value="1"/>
</dbReference>
<dbReference type="PRINTS" id="PR00035">
    <property type="entry name" value="HTHGNTR"/>
</dbReference>
<dbReference type="PANTHER" id="PTHR44846">
    <property type="entry name" value="MANNOSYL-D-GLYCERATE TRANSPORT/METABOLISM SYSTEM REPRESSOR MNGR-RELATED"/>
    <property type="match status" value="1"/>
</dbReference>
<keyword evidence="1" id="KW-0805">Transcription regulation</keyword>
<name>A0ABV1SEM2_9RHOB</name>
<gene>
    <name evidence="5" type="ORF">VSX56_06155</name>
</gene>
<proteinExistence type="predicted"/>
<dbReference type="SMART" id="SM00345">
    <property type="entry name" value="HTH_GNTR"/>
    <property type="match status" value="1"/>
</dbReference>
<dbReference type="SMART" id="SM00866">
    <property type="entry name" value="UTRA"/>
    <property type="match status" value="1"/>
</dbReference>
<comment type="caution">
    <text evidence="5">The sequence shown here is derived from an EMBL/GenBank/DDBJ whole genome shotgun (WGS) entry which is preliminary data.</text>
</comment>
<dbReference type="Gene3D" id="1.10.10.10">
    <property type="entry name" value="Winged helix-like DNA-binding domain superfamily/Winged helix DNA-binding domain"/>
    <property type="match status" value="1"/>
</dbReference>
<dbReference type="InterPro" id="IPR036388">
    <property type="entry name" value="WH-like_DNA-bd_sf"/>
</dbReference>
<dbReference type="Proteomes" id="UP001438953">
    <property type="component" value="Unassembled WGS sequence"/>
</dbReference>
<organism evidence="5 6">
    <name type="scientific">Thioclava kandeliae</name>
    <dbReference type="NCBI Taxonomy" id="3070818"/>
    <lineage>
        <taxon>Bacteria</taxon>
        <taxon>Pseudomonadati</taxon>
        <taxon>Pseudomonadota</taxon>
        <taxon>Alphaproteobacteria</taxon>
        <taxon>Rhodobacterales</taxon>
        <taxon>Paracoccaceae</taxon>
        <taxon>Thioclava</taxon>
    </lineage>
</organism>
<keyword evidence="6" id="KW-1185">Reference proteome</keyword>
<evidence type="ECO:0000256" key="1">
    <source>
        <dbReference type="ARBA" id="ARBA00023015"/>
    </source>
</evidence>
<evidence type="ECO:0000256" key="2">
    <source>
        <dbReference type="ARBA" id="ARBA00023125"/>
    </source>
</evidence>
<evidence type="ECO:0000256" key="3">
    <source>
        <dbReference type="ARBA" id="ARBA00023163"/>
    </source>
</evidence>
<dbReference type="CDD" id="cd07377">
    <property type="entry name" value="WHTH_GntR"/>
    <property type="match status" value="1"/>
</dbReference>
<accession>A0ABV1SEM2</accession>
<dbReference type="Pfam" id="PF00392">
    <property type="entry name" value="GntR"/>
    <property type="match status" value="1"/>
</dbReference>
<dbReference type="PROSITE" id="PS50949">
    <property type="entry name" value="HTH_GNTR"/>
    <property type="match status" value="1"/>
</dbReference>
<protein>
    <submittedName>
        <fullName evidence="5">GntR family transcriptional regulator</fullName>
    </submittedName>
</protein>
<dbReference type="EMBL" id="JAYWLC010000003">
    <property type="protein sequence ID" value="MER5171358.1"/>
    <property type="molecule type" value="Genomic_DNA"/>
</dbReference>
<evidence type="ECO:0000259" key="4">
    <source>
        <dbReference type="PROSITE" id="PS50949"/>
    </source>
</evidence>
<sequence length="245" mass="27350">MALKFEETAPLYQQLARHLHGEISAGTYPVGSLLPTETELAAGFGVSRQTVRQAIGELRQRGLLSARKGVGTRVEEPPSDWRARFSANSRAELFDFARETIWQISERAEVTARGALATEMGVRSGKRFYHIAGKRYNQGEETVLCYNEAYISPSHKPVLDGHDSLNIALFTLIEAAGGDRVKEIRQDIRAVPMSEEIATHLGYPAGSYCVKMTRRYYGSGRRLLEYAVQYYPAEKFSYSSTLSST</sequence>
<dbReference type="SUPFAM" id="SSF46785">
    <property type="entry name" value="Winged helix' DNA-binding domain"/>
    <property type="match status" value="1"/>
</dbReference>
<evidence type="ECO:0000313" key="5">
    <source>
        <dbReference type="EMBL" id="MER5171358.1"/>
    </source>
</evidence>
<dbReference type="PANTHER" id="PTHR44846:SF1">
    <property type="entry name" value="MANNOSYL-D-GLYCERATE TRANSPORT_METABOLISM SYSTEM REPRESSOR MNGR-RELATED"/>
    <property type="match status" value="1"/>
</dbReference>
<dbReference type="InterPro" id="IPR011663">
    <property type="entry name" value="UTRA"/>
</dbReference>
<reference evidence="5 6" key="1">
    <citation type="submission" date="2024-06" db="EMBL/GenBank/DDBJ databases">
        <title>Thioclava kandeliae sp. nov. from a rhizosphere soil sample of Kandelia candel in a mangrove.</title>
        <authorList>
            <person name="Mu T."/>
        </authorList>
    </citation>
    <scope>NUCLEOTIDE SEQUENCE [LARGE SCALE GENOMIC DNA]</scope>
    <source>
        <strain evidence="5 6">CPCC 100088</strain>
    </source>
</reference>
<dbReference type="SUPFAM" id="SSF64288">
    <property type="entry name" value="Chorismate lyase-like"/>
    <property type="match status" value="1"/>
</dbReference>
<dbReference type="Gene3D" id="3.40.1410.10">
    <property type="entry name" value="Chorismate lyase-like"/>
    <property type="match status" value="1"/>
</dbReference>
<dbReference type="InterPro" id="IPR000524">
    <property type="entry name" value="Tscrpt_reg_HTH_GntR"/>
</dbReference>
<evidence type="ECO:0000313" key="6">
    <source>
        <dbReference type="Proteomes" id="UP001438953"/>
    </source>
</evidence>
<dbReference type="InterPro" id="IPR036390">
    <property type="entry name" value="WH_DNA-bd_sf"/>
</dbReference>